<feature type="non-terminal residue" evidence="2">
    <location>
        <position position="263"/>
    </location>
</feature>
<dbReference type="InterPro" id="IPR001633">
    <property type="entry name" value="EAL_dom"/>
</dbReference>
<dbReference type="EMBL" id="MJMH01000104">
    <property type="protein sequence ID" value="OLQ94989.1"/>
    <property type="molecule type" value="Genomic_DNA"/>
</dbReference>
<dbReference type="Pfam" id="PF00563">
    <property type="entry name" value="EAL"/>
    <property type="match status" value="1"/>
</dbReference>
<protein>
    <recommendedName>
        <fullName evidence="1">EAL domain-containing protein</fullName>
    </recommendedName>
</protein>
<dbReference type="PROSITE" id="PS50883">
    <property type="entry name" value="EAL"/>
    <property type="match status" value="1"/>
</dbReference>
<dbReference type="SUPFAM" id="SSF141868">
    <property type="entry name" value="EAL domain-like"/>
    <property type="match status" value="1"/>
</dbReference>
<comment type="caution">
    <text evidence="2">The sequence shown here is derived from an EMBL/GenBank/DDBJ whole genome shotgun (WGS) entry which is preliminary data.</text>
</comment>
<dbReference type="Gene3D" id="3.20.20.450">
    <property type="entry name" value="EAL domain"/>
    <property type="match status" value="1"/>
</dbReference>
<proteinExistence type="predicted"/>
<gene>
    <name evidence="2" type="ORF">BIY20_21520</name>
</gene>
<accession>A0ABX3FP57</accession>
<organism evidence="2 3">
    <name type="scientific">Vibrio panuliri</name>
    <dbReference type="NCBI Taxonomy" id="1381081"/>
    <lineage>
        <taxon>Bacteria</taxon>
        <taxon>Pseudomonadati</taxon>
        <taxon>Pseudomonadota</taxon>
        <taxon>Gammaproteobacteria</taxon>
        <taxon>Vibrionales</taxon>
        <taxon>Vibrionaceae</taxon>
        <taxon>Vibrio</taxon>
    </lineage>
</organism>
<sequence>MVERIKKLISSGKPVFFLKHVPSKGDSVVVYNGGKALKFSFLSRPVSCTKDSRIRMLEIVSSIRSIYSKKGFKVSDCGTWDEPLDYEIDKQLVLEQLRYCKQYEHLDINFSVTIDASYLLDGMFISEFLASLTSKTIINIKGIRELSTNPSDSEVLKKKMFNIRKSGVSFCIEGFMLGNKIDLYTLNFFDWEFIKIPRSYFLKELNNRDLSELTKILSNEQCKVIIEGIDKPMHYLAMQLRNSMLQGDFIGKPMKIKNSIYYF</sequence>
<evidence type="ECO:0000259" key="1">
    <source>
        <dbReference type="PROSITE" id="PS50883"/>
    </source>
</evidence>
<dbReference type="RefSeq" id="WP_075714199.1">
    <property type="nucleotide sequence ID" value="NZ_MJMH01000104.1"/>
</dbReference>
<dbReference type="Proteomes" id="UP000186039">
    <property type="component" value="Unassembled WGS sequence"/>
</dbReference>
<keyword evidence="3" id="KW-1185">Reference proteome</keyword>
<dbReference type="InterPro" id="IPR035919">
    <property type="entry name" value="EAL_sf"/>
</dbReference>
<evidence type="ECO:0000313" key="2">
    <source>
        <dbReference type="EMBL" id="OLQ94989.1"/>
    </source>
</evidence>
<reference evidence="2 3" key="1">
    <citation type="submission" date="2016-09" db="EMBL/GenBank/DDBJ databases">
        <title>Genomic Taxonomy of the Vibrionaceae.</title>
        <authorList>
            <person name="Gonzalez-Castillo A."/>
            <person name="Gomez-Gil B."/>
            <person name="Enciso-Ibarra K."/>
        </authorList>
    </citation>
    <scope>NUCLEOTIDE SEQUENCE [LARGE SCALE GENOMIC DNA]</scope>
    <source>
        <strain evidence="2 3">CAIM 1902</strain>
    </source>
</reference>
<evidence type="ECO:0000313" key="3">
    <source>
        <dbReference type="Proteomes" id="UP000186039"/>
    </source>
</evidence>
<name>A0ABX3FP57_9VIBR</name>
<feature type="domain" description="EAL" evidence="1">
    <location>
        <begin position="18"/>
        <end position="263"/>
    </location>
</feature>